<keyword evidence="4" id="KW-1185">Reference proteome</keyword>
<dbReference type="Proteomes" id="UP000054560">
    <property type="component" value="Unassembled WGS sequence"/>
</dbReference>
<feature type="region of interest" description="Disordered" evidence="1">
    <location>
        <begin position="52"/>
        <end position="120"/>
    </location>
</feature>
<evidence type="ECO:0000256" key="2">
    <source>
        <dbReference type="SAM" id="SignalP"/>
    </source>
</evidence>
<feature type="non-terminal residue" evidence="3">
    <location>
        <position position="120"/>
    </location>
</feature>
<name>A0A0L0G5Q3_9EUKA</name>
<dbReference type="GeneID" id="25903911"/>
<evidence type="ECO:0000313" key="4">
    <source>
        <dbReference type="Proteomes" id="UP000054560"/>
    </source>
</evidence>
<sequence length="120" mass="13059">MIESSPLKNIFISYICMALIWLSSQIDGFPSHVILSLAVTTPPTYYLLLQQDGAEKNSTPPVRSATKPKPKTASKIDSGALLGKKLKQNTSKGNEKITSECGTPEYSPIKTCGEKDFQPV</sequence>
<feature type="signal peptide" evidence="2">
    <location>
        <begin position="1"/>
        <end position="28"/>
    </location>
</feature>
<organism evidence="3 4">
    <name type="scientific">Sphaeroforma arctica JP610</name>
    <dbReference type="NCBI Taxonomy" id="667725"/>
    <lineage>
        <taxon>Eukaryota</taxon>
        <taxon>Ichthyosporea</taxon>
        <taxon>Ichthyophonida</taxon>
        <taxon>Sphaeroforma</taxon>
    </lineage>
</organism>
<evidence type="ECO:0000256" key="1">
    <source>
        <dbReference type="SAM" id="MobiDB-lite"/>
    </source>
</evidence>
<keyword evidence="2" id="KW-0732">Signal</keyword>
<reference evidence="3 4" key="1">
    <citation type="submission" date="2011-02" db="EMBL/GenBank/DDBJ databases">
        <title>The Genome Sequence of Sphaeroforma arctica JP610.</title>
        <authorList>
            <consortium name="The Broad Institute Genome Sequencing Platform"/>
            <person name="Russ C."/>
            <person name="Cuomo C."/>
            <person name="Young S.K."/>
            <person name="Zeng Q."/>
            <person name="Gargeya S."/>
            <person name="Alvarado L."/>
            <person name="Berlin A."/>
            <person name="Chapman S.B."/>
            <person name="Chen Z."/>
            <person name="Freedman E."/>
            <person name="Gellesch M."/>
            <person name="Goldberg J."/>
            <person name="Griggs A."/>
            <person name="Gujja S."/>
            <person name="Heilman E."/>
            <person name="Heiman D."/>
            <person name="Howarth C."/>
            <person name="Mehta T."/>
            <person name="Neiman D."/>
            <person name="Pearson M."/>
            <person name="Roberts A."/>
            <person name="Saif S."/>
            <person name="Shea T."/>
            <person name="Shenoy N."/>
            <person name="Sisk P."/>
            <person name="Stolte C."/>
            <person name="Sykes S."/>
            <person name="White J."/>
            <person name="Yandava C."/>
            <person name="Burger G."/>
            <person name="Gray M.W."/>
            <person name="Holland P.W.H."/>
            <person name="King N."/>
            <person name="Lang F.B.F."/>
            <person name="Roger A.J."/>
            <person name="Ruiz-Trillo I."/>
            <person name="Haas B."/>
            <person name="Nusbaum C."/>
            <person name="Birren B."/>
        </authorList>
    </citation>
    <scope>NUCLEOTIDE SEQUENCE [LARGE SCALE GENOMIC DNA]</scope>
    <source>
        <strain evidence="3 4">JP610</strain>
    </source>
</reference>
<evidence type="ECO:0000313" key="3">
    <source>
        <dbReference type="EMBL" id="KNC84362.1"/>
    </source>
</evidence>
<dbReference type="EMBL" id="KQ241769">
    <property type="protein sequence ID" value="KNC84362.1"/>
    <property type="molecule type" value="Genomic_DNA"/>
</dbReference>
<gene>
    <name evidence="3" type="ORF">SARC_03407</name>
</gene>
<dbReference type="AlphaFoldDB" id="A0A0L0G5Q3"/>
<feature type="chain" id="PRO_5005539109" evidence="2">
    <location>
        <begin position="29"/>
        <end position="120"/>
    </location>
</feature>
<proteinExistence type="predicted"/>
<accession>A0A0L0G5Q3</accession>
<dbReference type="RefSeq" id="XP_014158264.1">
    <property type="nucleotide sequence ID" value="XM_014302789.1"/>
</dbReference>
<protein>
    <submittedName>
        <fullName evidence="3">Uncharacterized protein</fullName>
    </submittedName>
</protein>